<organism evidence="2 3">
    <name type="scientific">Helianthus annuus</name>
    <name type="common">Common sunflower</name>
    <dbReference type="NCBI Taxonomy" id="4232"/>
    <lineage>
        <taxon>Eukaryota</taxon>
        <taxon>Viridiplantae</taxon>
        <taxon>Streptophyta</taxon>
        <taxon>Embryophyta</taxon>
        <taxon>Tracheophyta</taxon>
        <taxon>Spermatophyta</taxon>
        <taxon>Magnoliopsida</taxon>
        <taxon>eudicotyledons</taxon>
        <taxon>Gunneridae</taxon>
        <taxon>Pentapetalae</taxon>
        <taxon>asterids</taxon>
        <taxon>campanulids</taxon>
        <taxon>Asterales</taxon>
        <taxon>Asteraceae</taxon>
        <taxon>Asteroideae</taxon>
        <taxon>Heliantheae alliance</taxon>
        <taxon>Heliantheae</taxon>
        <taxon>Helianthus</taxon>
    </lineage>
</organism>
<dbReference type="CDD" id="cd01650">
    <property type="entry name" value="RT_nLTR_like"/>
    <property type="match status" value="1"/>
</dbReference>
<dbReference type="AlphaFoldDB" id="A0A251TIJ6"/>
<dbReference type="InParanoid" id="A0A251TIJ6"/>
<feature type="domain" description="Reverse transcriptase" evidence="1">
    <location>
        <begin position="142"/>
        <end position="420"/>
    </location>
</feature>
<dbReference type="Proteomes" id="UP000215914">
    <property type="component" value="Chromosome 10"/>
</dbReference>
<evidence type="ECO:0000313" key="3">
    <source>
        <dbReference type="Proteomes" id="UP000215914"/>
    </source>
</evidence>
<dbReference type="Pfam" id="PF00078">
    <property type="entry name" value="RVT_1"/>
    <property type="match status" value="1"/>
</dbReference>
<gene>
    <name evidence="2" type="ORF">HannXRQ_Chr10g0293281</name>
</gene>
<dbReference type="STRING" id="4232.A0A251TIJ6"/>
<dbReference type="InterPro" id="IPR043502">
    <property type="entry name" value="DNA/RNA_pol_sf"/>
</dbReference>
<accession>A0A251TIJ6</accession>
<name>A0A251TIJ6_HELAN</name>
<dbReference type="SUPFAM" id="SSF56672">
    <property type="entry name" value="DNA/RNA polymerases"/>
    <property type="match status" value="1"/>
</dbReference>
<dbReference type="EMBL" id="CM007899">
    <property type="protein sequence ID" value="OTG10937.1"/>
    <property type="molecule type" value="Genomic_DNA"/>
</dbReference>
<dbReference type="GO" id="GO:0003964">
    <property type="term" value="F:RNA-directed DNA polymerase activity"/>
    <property type="evidence" value="ECO:0007669"/>
    <property type="project" value="UniProtKB-KW"/>
</dbReference>
<evidence type="ECO:0000313" key="2">
    <source>
        <dbReference type="EMBL" id="OTG10937.1"/>
    </source>
</evidence>
<dbReference type="InterPro" id="IPR000477">
    <property type="entry name" value="RT_dom"/>
</dbReference>
<reference evidence="3" key="1">
    <citation type="journal article" date="2017" name="Nature">
        <title>The sunflower genome provides insights into oil metabolism, flowering and Asterid evolution.</title>
        <authorList>
            <person name="Badouin H."/>
            <person name="Gouzy J."/>
            <person name="Grassa C.J."/>
            <person name="Murat F."/>
            <person name="Staton S.E."/>
            <person name="Cottret L."/>
            <person name="Lelandais-Briere C."/>
            <person name="Owens G.L."/>
            <person name="Carrere S."/>
            <person name="Mayjonade B."/>
            <person name="Legrand L."/>
            <person name="Gill N."/>
            <person name="Kane N.C."/>
            <person name="Bowers J.E."/>
            <person name="Hubner S."/>
            <person name="Bellec A."/>
            <person name="Berard A."/>
            <person name="Berges H."/>
            <person name="Blanchet N."/>
            <person name="Boniface M.C."/>
            <person name="Brunel D."/>
            <person name="Catrice O."/>
            <person name="Chaidir N."/>
            <person name="Claudel C."/>
            <person name="Donnadieu C."/>
            <person name="Faraut T."/>
            <person name="Fievet G."/>
            <person name="Helmstetter N."/>
            <person name="King M."/>
            <person name="Knapp S.J."/>
            <person name="Lai Z."/>
            <person name="Le Paslier M.C."/>
            <person name="Lippi Y."/>
            <person name="Lorenzon L."/>
            <person name="Mandel J.R."/>
            <person name="Marage G."/>
            <person name="Marchand G."/>
            <person name="Marquand E."/>
            <person name="Bret-Mestries E."/>
            <person name="Morien E."/>
            <person name="Nambeesan S."/>
            <person name="Nguyen T."/>
            <person name="Pegot-Espagnet P."/>
            <person name="Pouilly N."/>
            <person name="Raftis F."/>
            <person name="Sallet E."/>
            <person name="Schiex T."/>
            <person name="Thomas J."/>
            <person name="Vandecasteele C."/>
            <person name="Vares D."/>
            <person name="Vear F."/>
            <person name="Vautrin S."/>
            <person name="Crespi M."/>
            <person name="Mangin B."/>
            <person name="Burke J.M."/>
            <person name="Salse J."/>
            <person name="Munos S."/>
            <person name="Vincourt P."/>
            <person name="Rieseberg L.H."/>
            <person name="Langlade N.B."/>
        </authorList>
    </citation>
    <scope>NUCLEOTIDE SEQUENCE [LARGE SCALE GENOMIC DNA]</scope>
    <source>
        <strain evidence="3">cv. SF193</strain>
    </source>
</reference>
<dbReference type="PANTHER" id="PTHR33116:SF78">
    <property type="entry name" value="OS12G0587133 PROTEIN"/>
    <property type="match status" value="1"/>
</dbReference>
<keyword evidence="2" id="KW-0695">RNA-directed DNA polymerase</keyword>
<keyword evidence="3" id="KW-1185">Reference proteome</keyword>
<sequence length="564" mass="64011">MLKSKDLKQKSWVKWASLGDDNSTYFHRCINGRKAANVISGVLVNGVWVSKPSLVKKEVRCFYRDLFCEKYGRRPEFLSEDLKHLSAEKINALIAPFSKEEIKEAVFECGSDKAPGPDRFNFTFIKHFWESLEGDFVRMFAEFHEMGFISKECSLSYITLTAKTKTPMGLKDYRPINLIGVISKTISKVMAGRIKKVMDDVISYSQSAFLKERFILDGPLVLNELIGWVKKGGKKAFLFKIDFEKAYDNVNWDFLISTMEQMGFPELWCRWIRGILQSARSAVFVNGSPTFDFTCQKGLRQGDPLSPFLFLIVMEALACLITRACRIGEIEGISLPGEGPVISHMLYADDALIMGNWTRNNLIMLTRLLRVFHLCSGLKINVKKYHLFGLGILADEVVSMARFMGCTVGEFPFQYLGIKVGANMNRVSHWDPVIETIRSRLQSWKAKVLSIGGRLMLIKSVLASLPIYYLSLFRAPSSVLESIEKIMRKFLWTGSKDGKGVHWVSWENVTKPKQYGGLGVSKLSEVNTALLVKWAWRFKANQGGLWRKIIISLHGAVASGEFFR</sequence>
<dbReference type="OMA" id="ATICKIN"/>
<dbReference type="PROSITE" id="PS50878">
    <property type="entry name" value="RT_POL"/>
    <property type="match status" value="1"/>
</dbReference>
<evidence type="ECO:0000259" key="1">
    <source>
        <dbReference type="PROSITE" id="PS50878"/>
    </source>
</evidence>
<keyword evidence="2" id="KW-0808">Transferase</keyword>
<keyword evidence="2" id="KW-0548">Nucleotidyltransferase</keyword>
<protein>
    <submittedName>
        <fullName evidence="2">Putative reverse transcriptase domain-containing protein</fullName>
    </submittedName>
</protein>
<dbReference type="PANTHER" id="PTHR33116">
    <property type="entry name" value="REVERSE TRANSCRIPTASE ZINC-BINDING DOMAIN-CONTAINING PROTEIN-RELATED-RELATED"/>
    <property type="match status" value="1"/>
</dbReference>
<proteinExistence type="predicted"/>